<protein>
    <submittedName>
        <fullName evidence="4">Transposase DDE domain</fullName>
    </submittedName>
</protein>
<dbReference type="Pfam" id="PF13359">
    <property type="entry name" value="DDE_Tnp_4"/>
    <property type="match status" value="1"/>
</dbReference>
<dbReference type="InterPro" id="IPR027806">
    <property type="entry name" value="HARBI1_dom"/>
</dbReference>
<name>A0A448HDW8_9ACTO</name>
<keyword evidence="2" id="KW-0479">Metal-binding</keyword>
<evidence type="ECO:0000313" key="4">
    <source>
        <dbReference type="EMBL" id="VEG25794.1"/>
    </source>
</evidence>
<organism evidence="4 5">
    <name type="scientific">Actinomyces howellii</name>
    <dbReference type="NCBI Taxonomy" id="52771"/>
    <lineage>
        <taxon>Bacteria</taxon>
        <taxon>Bacillati</taxon>
        <taxon>Actinomycetota</taxon>
        <taxon>Actinomycetes</taxon>
        <taxon>Actinomycetales</taxon>
        <taxon>Actinomycetaceae</taxon>
        <taxon>Actinomyces</taxon>
    </lineage>
</organism>
<keyword evidence="5" id="KW-1185">Reference proteome</keyword>
<accession>A0A448HDW8</accession>
<dbReference type="OrthoDB" id="3252505at2"/>
<dbReference type="KEGG" id="ahw:NCTC11636_00216"/>
<feature type="domain" description="DDE Tnp4" evidence="3">
    <location>
        <begin position="106"/>
        <end position="260"/>
    </location>
</feature>
<proteinExistence type="predicted"/>
<dbReference type="Proteomes" id="UP000266895">
    <property type="component" value="Chromosome"/>
</dbReference>
<evidence type="ECO:0000259" key="3">
    <source>
        <dbReference type="Pfam" id="PF13359"/>
    </source>
</evidence>
<dbReference type="AlphaFoldDB" id="A0A448HDW8"/>
<sequence length="266" mass="28801">MLSYRATLDVPVTTARTVSRWIAAHRRRHDVRPWQRAATSRTQAIMLLRWLIEAPAVTAIARDARVWPATAYRYLHEALDVVSSKAPDLPEVLRGLKDKGVPFVCLDGTLVRTDRVAARDPATGYHLWYSGKHKAFGGNIQVLTDHTGYPVWTSPVEPGSTHDITAARTHVLPALYPAAAGGTPTLADKGYAGAGIGIKTPVKGSNPDTGARSYNQVQAHLRAPAERANALLKGFKALKRVTLDPATITKITATALVILNLNNGLL</sequence>
<gene>
    <name evidence="4" type="ORF">NCTC11636_00216</name>
</gene>
<comment type="cofactor">
    <cofactor evidence="1">
        <name>a divalent metal cation</name>
        <dbReference type="ChEBI" id="CHEBI:60240"/>
    </cofactor>
</comment>
<evidence type="ECO:0000313" key="5">
    <source>
        <dbReference type="Proteomes" id="UP000266895"/>
    </source>
</evidence>
<evidence type="ECO:0000256" key="1">
    <source>
        <dbReference type="ARBA" id="ARBA00001968"/>
    </source>
</evidence>
<dbReference type="GO" id="GO:0046872">
    <property type="term" value="F:metal ion binding"/>
    <property type="evidence" value="ECO:0007669"/>
    <property type="project" value="UniProtKB-KW"/>
</dbReference>
<evidence type="ECO:0000256" key="2">
    <source>
        <dbReference type="ARBA" id="ARBA00022723"/>
    </source>
</evidence>
<dbReference type="EMBL" id="LR134350">
    <property type="protein sequence ID" value="VEG25794.1"/>
    <property type="molecule type" value="Genomic_DNA"/>
</dbReference>
<dbReference type="RefSeq" id="WP_126381298.1">
    <property type="nucleotide sequence ID" value="NZ_LR134350.1"/>
</dbReference>
<reference evidence="4 5" key="1">
    <citation type="submission" date="2018-12" db="EMBL/GenBank/DDBJ databases">
        <authorList>
            <consortium name="Pathogen Informatics"/>
        </authorList>
    </citation>
    <scope>NUCLEOTIDE SEQUENCE [LARGE SCALE GENOMIC DNA]</scope>
    <source>
        <strain evidence="4 5">NCTC11636</strain>
    </source>
</reference>